<name>A0ABQ5YEG1_9NEIS</name>
<keyword evidence="2" id="KW-1185">Reference proteome</keyword>
<dbReference type="EMBL" id="BSOG01000001">
    <property type="protein sequence ID" value="GLR11967.1"/>
    <property type="molecule type" value="Genomic_DNA"/>
</dbReference>
<dbReference type="Proteomes" id="UP001156706">
    <property type="component" value="Unassembled WGS sequence"/>
</dbReference>
<organism evidence="1 2">
    <name type="scientific">Chitinimonas prasina</name>
    <dbReference type="NCBI Taxonomy" id="1434937"/>
    <lineage>
        <taxon>Bacteria</taxon>
        <taxon>Pseudomonadati</taxon>
        <taxon>Pseudomonadota</taxon>
        <taxon>Betaproteobacteria</taxon>
        <taxon>Neisseriales</taxon>
        <taxon>Chitinibacteraceae</taxon>
        <taxon>Chitinimonas</taxon>
    </lineage>
</organism>
<sequence>MEMGDVNKPDSIPIAWLVMGERHVVPQTVCLPMPYGSVEGGYPSLAGLAPSPAIAG</sequence>
<evidence type="ECO:0000313" key="2">
    <source>
        <dbReference type="Proteomes" id="UP001156706"/>
    </source>
</evidence>
<accession>A0ABQ5YEG1</accession>
<comment type="caution">
    <text evidence="1">The sequence shown here is derived from an EMBL/GenBank/DDBJ whole genome shotgun (WGS) entry which is preliminary data.</text>
</comment>
<reference evidence="2" key="1">
    <citation type="journal article" date="2019" name="Int. J. Syst. Evol. Microbiol.">
        <title>The Global Catalogue of Microorganisms (GCM) 10K type strain sequencing project: providing services to taxonomists for standard genome sequencing and annotation.</title>
        <authorList>
            <consortium name="The Broad Institute Genomics Platform"/>
            <consortium name="The Broad Institute Genome Sequencing Center for Infectious Disease"/>
            <person name="Wu L."/>
            <person name="Ma J."/>
        </authorList>
    </citation>
    <scope>NUCLEOTIDE SEQUENCE [LARGE SCALE GENOMIC DNA]</scope>
    <source>
        <strain evidence="2">NBRC 110044</strain>
    </source>
</reference>
<gene>
    <name evidence="1" type="ORF">GCM10007907_07570</name>
</gene>
<proteinExistence type="predicted"/>
<protein>
    <submittedName>
        <fullName evidence="1">Uncharacterized protein</fullName>
    </submittedName>
</protein>
<evidence type="ECO:0000313" key="1">
    <source>
        <dbReference type="EMBL" id="GLR11967.1"/>
    </source>
</evidence>